<keyword evidence="3" id="KW-1185">Reference proteome</keyword>
<dbReference type="Proteomes" id="UP000675554">
    <property type="component" value="Unassembled WGS sequence"/>
</dbReference>
<gene>
    <name evidence="2" type="ORF">KDA82_03610</name>
</gene>
<organism evidence="2 3">
    <name type="scientific">Streptomyces daliensis</name>
    <dbReference type="NCBI Taxonomy" id="299421"/>
    <lineage>
        <taxon>Bacteria</taxon>
        <taxon>Bacillati</taxon>
        <taxon>Actinomycetota</taxon>
        <taxon>Actinomycetes</taxon>
        <taxon>Kitasatosporales</taxon>
        <taxon>Streptomycetaceae</taxon>
        <taxon>Streptomyces</taxon>
    </lineage>
</organism>
<name>A0A8T4INN4_9ACTN</name>
<dbReference type="EMBL" id="JAGSMN010000070">
    <property type="protein sequence ID" value="MBR7672133.1"/>
    <property type="molecule type" value="Genomic_DNA"/>
</dbReference>
<sequence>MGVPDDEAGRAAAEKGRLPGTAGSLKTGLESLQGFKKRVDRLLDELKESEAEPTRIGRDRIAPNNLGTGFGEAHGLYTAYETVHDQLETLSRLLSGQIDGLTIAMQHSHRGYTDIDLDTQRRMWQIQSDLQRHYDPKRDPYADKDEPKGKGGEKPVEEKPDKYGL</sequence>
<accession>A0A8T4INN4</accession>
<feature type="region of interest" description="Disordered" evidence="1">
    <location>
        <begin position="127"/>
        <end position="165"/>
    </location>
</feature>
<dbReference type="AlphaFoldDB" id="A0A8T4INN4"/>
<protein>
    <submittedName>
        <fullName evidence="2">Uncharacterized protein</fullName>
    </submittedName>
</protein>
<feature type="compositionally biased region" description="Basic and acidic residues" evidence="1">
    <location>
        <begin position="130"/>
        <end position="165"/>
    </location>
</feature>
<evidence type="ECO:0000256" key="1">
    <source>
        <dbReference type="SAM" id="MobiDB-lite"/>
    </source>
</evidence>
<proteinExistence type="predicted"/>
<comment type="caution">
    <text evidence="2">The sequence shown here is derived from an EMBL/GenBank/DDBJ whole genome shotgun (WGS) entry which is preliminary data.</text>
</comment>
<evidence type="ECO:0000313" key="3">
    <source>
        <dbReference type="Proteomes" id="UP000675554"/>
    </source>
</evidence>
<evidence type="ECO:0000313" key="2">
    <source>
        <dbReference type="EMBL" id="MBR7672133.1"/>
    </source>
</evidence>
<feature type="region of interest" description="Disordered" evidence="1">
    <location>
        <begin position="1"/>
        <end position="25"/>
    </location>
</feature>
<feature type="compositionally biased region" description="Basic and acidic residues" evidence="1">
    <location>
        <begin position="7"/>
        <end position="17"/>
    </location>
</feature>
<reference evidence="2" key="1">
    <citation type="submission" date="2021-04" db="EMBL/GenBank/DDBJ databases">
        <title>Sequencing of actinobacteria type strains.</title>
        <authorList>
            <person name="Nguyen G.-S."/>
            <person name="Wentzel A."/>
        </authorList>
    </citation>
    <scope>NUCLEOTIDE SEQUENCE</scope>
    <source>
        <strain evidence="2">DSM 42095</strain>
    </source>
</reference>